<dbReference type="PANTHER" id="PTHR12701:SF42">
    <property type="entry name" value="ENDOPLASMIC RETICULUM TRANSMEMBRANE PROTEIN"/>
    <property type="match status" value="1"/>
</dbReference>
<evidence type="ECO:0000256" key="4">
    <source>
        <dbReference type="ARBA" id="ARBA00023136"/>
    </source>
</evidence>
<dbReference type="InterPro" id="IPR040463">
    <property type="entry name" value="BAP29/BAP31_N"/>
</dbReference>
<dbReference type="GO" id="GO:0006888">
    <property type="term" value="P:endoplasmic reticulum to Golgi vesicle-mediated transport"/>
    <property type="evidence" value="ECO:0007669"/>
    <property type="project" value="UniProtKB-UniRule"/>
</dbReference>
<keyword evidence="5" id="KW-0813">Transport</keyword>
<dbReference type="GO" id="GO:0005789">
    <property type="term" value="C:endoplasmic reticulum membrane"/>
    <property type="evidence" value="ECO:0007669"/>
    <property type="project" value="UniProtKB-SubCell"/>
</dbReference>
<keyword evidence="5" id="KW-0931">ER-Golgi transport</keyword>
<feature type="transmembrane region" description="Helical" evidence="5">
    <location>
        <begin position="51"/>
        <end position="78"/>
    </location>
</feature>
<gene>
    <name evidence="7" type="ORF">F8388_008740</name>
</gene>
<comment type="caution">
    <text evidence="7">The sequence shown here is derived from an EMBL/GenBank/DDBJ whole genome shotgun (WGS) entry which is preliminary data.</text>
</comment>
<evidence type="ECO:0000256" key="5">
    <source>
        <dbReference type="RuleBase" id="RU367026"/>
    </source>
</evidence>
<keyword evidence="5" id="KW-0653">Protein transport</keyword>
<feature type="transmembrane region" description="Helical" evidence="5">
    <location>
        <begin position="99"/>
        <end position="122"/>
    </location>
</feature>
<sequence>MIAGILLLQLFFNVFSINKSPIRKFQRETPIHRRLPQQTILSKSTKTQGGYFVLVRMIHLLFMLVMGEMALILTLMFKSPIRKLVILSMDQMKQGRGPLVMKSVGGTMVVIFISTIYVVMGIQKRSTDAAGVINPTDEVLKAQHLLQASLIGFSLFLALMIDRLHYYIRELSLLRRALEAFK</sequence>
<keyword evidence="2 5" id="KW-0812">Transmembrane</keyword>
<name>A0A7J6HKY3_CANSA</name>
<dbReference type="InterPro" id="IPR008417">
    <property type="entry name" value="BAP29/BAP31"/>
</dbReference>
<evidence type="ECO:0000313" key="8">
    <source>
        <dbReference type="Proteomes" id="UP000525078"/>
    </source>
</evidence>
<accession>A0A7J6HKY3</accession>
<protein>
    <recommendedName>
        <fullName evidence="5">Endoplasmic reticulum transmembrane protein</fullName>
    </recommendedName>
</protein>
<dbReference type="EMBL" id="JAATIP010000006">
    <property type="protein sequence ID" value="KAF4395641.1"/>
    <property type="molecule type" value="Genomic_DNA"/>
</dbReference>
<evidence type="ECO:0000256" key="3">
    <source>
        <dbReference type="ARBA" id="ARBA00022989"/>
    </source>
</evidence>
<feature type="transmembrane region" description="Helical" evidence="5">
    <location>
        <begin position="142"/>
        <end position="161"/>
    </location>
</feature>
<dbReference type="GO" id="GO:0070973">
    <property type="term" value="P:protein localization to endoplasmic reticulum exit site"/>
    <property type="evidence" value="ECO:0007669"/>
    <property type="project" value="UniProtKB-UniRule"/>
</dbReference>
<reference evidence="7 8" key="1">
    <citation type="journal article" date="2020" name="bioRxiv">
        <title>Sequence and annotation of 42 cannabis genomes reveals extensive copy number variation in cannabinoid synthesis and pathogen resistance genes.</title>
        <authorList>
            <person name="Mckernan K.J."/>
            <person name="Helbert Y."/>
            <person name="Kane L.T."/>
            <person name="Ebling H."/>
            <person name="Zhang L."/>
            <person name="Liu B."/>
            <person name="Eaton Z."/>
            <person name="Mclaughlin S."/>
            <person name="Kingan S."/>
            <person name="Baybayan P."/>
            <person name="Concepcion G."/>
            <person name="Jordan M."/>
            <person name="Riva A."/>
            <person name="Barbazuk W."/>
            <person name="Harkins T."/>
        </authorList>
    </citation>
    <scope>NUCLEOTIDE SEQUENCE [LARGE SCALE GENOMIC DNA]</scope>
    <source>
        <strain evidence="8">cv. Jamaican Lion 4</strain>
        <tissue evidence="7">Leaf</tissue>
    </source>
</reference>
<evidence type="ECO:0000256" key="1">
    <source>
        <dbReference type="ARBA" id="ARBA00004141"/>
    </source>
</evidence>
<comment type="function">
    <text evidence="5">May play a role in anterograde transport of membrane proteins from the endoplasmic reticulum to the Golgi.</text>
</comment>
<dbReference type="GO" id="GO:0006886">
    <property type="term" value="P:intracellular protein transport"/>
    <property type="evidence" value="ECO:0007669"/>
    <property type="project" value="UniProtKB-UniRule"/>
</dbReference>
<comment type="similarity">
    <text evidence="5">Belongs to the BCAP29/BCAP31 family.</text>
</comment>
<dbReference type="Pfam" id="PF05529">
    <property type="entry name" value="Bap31"/>
    <property type="match status" value="1"/>
</dbReference>
<evidence type="ECO:0000313" key="7">
    <source>
        <dbReference type="EMBL" id="KAF4395641.1"/>
    </source>
</evidence>
<evidence type="ECO:0000259" key="6">
    <source>
        <dbReference type="Pfam" id="PF05529"/>
    </source>
</evidence>
<feature type="domain" description="BAP29/BAP31 transmembrane" evidence="6">
    <location>
        <begin position="59"/>
        <end position="179"/>
    </location>
</feature>
<proteinExistence type="inferred from homology"/>
<evidence type="ECO:0000256" key="2">
    <source>
        <dbReference type="ARBA" id="ARBA00022692"/>
    </source>
</evidence>
<comment type="subcellular location">
    <subcellularLocation>
        <location evidence="5">Endoplasmic reticulum membrane</location>
        <topology evidence="5">Multi-pass membrane protein</topology>
    </subcellularLocation>
    <subcellularLocation>
        <location evidence="1">Membrane</location>
        <topology evidence="1">Multi-pass membrane protein</topology>
    </subcellularLocation>
</comment>
<dbReference type="Proteomes" id="UP000525078">
    <property type="component" value="Unassembled WGS sequence"/>
</dbReference>
<organism evidence="7 8">
    <name type="scientific">Cannabis sativa</name>
    <name type="common">Hemp</name>
    <name type="synonym">Marijuana</name>
    <dbReference type="NCBI Taxonomy" id="3483"/>
    <lineage>
        <taxon>Eukaryota</taxon>
        <taxon>Viridiplantae</taxon>
        <taxon>Streptophyta</taxon>
        <taxon>Embryophyta</taxon>
        <taxon>Tracheophyta</taxon>
        <taxon>Spermatophyta</taxon>
        <taxon>Magnoliopsida</taxon>
        <taxon>eudicotyledons</taxon>
        <taxon>Gunneridae</taxon>
        <taxon>Pentapetalae</taxon>
        <taxon>rosids</taxon>
        <taxon>fabids</taxon>
        <taxon>Rosales</taxon>
        <taxon>Cannabaceae</taxon>
        <taxon>Cannabis</taxon>
    </lineage>
</organism>
<dbReference type="AlphaFoldDB" id="A0A7J6HKY3"/>
<keyword evidence="5" id="KW-0256">Endoplasmic reticulum</keyword>
<keyword evidence="4 5" id="KW-0472">Membrane</keyword>
<keyword evidence="3 5" id="KW-1133">Transmembrane helix</keyword>
<dbReference type="PANTHER" id="PTHR12701">
    <property type="entry name" value="BCR-ASSOCIATED PROTEIN, BAP"/>
    <property type="match status" value="1"/>
</dbReference>